<keyword evidence="3" id="KW-0645">Protease</keyword>
<protein>
    <recommendedName>
        <fullName evidence="13">Peptidase M13</fullName>
    </recommendedName>
</protein>
<dbReference type="InterPro" id="IPR024079">
    <property type="entry name" value="MetalloPept_cat_dom_sf"/>
</dbReference>
<comment type="similarity">
    <text evidence="2">Belongs to the peptidase M13 family.</text>
</comment>
<gene>
    <name evidence="11" type="ORF">K0504_14945</name>
</gene>
<evidence type="ECO:0000313" key="11">
    <source>
        <dbReference type="EMBL" id="MBW8192333.1"/>
    </source>
</evidence>
<dbReference type="CDD" id="cd08662">
    <property type="entry name" value="M13"/>
    <property type="match status" value="1"/>
</dbReference>
<comment type="caution">
    <text evidence="11">The sequence shown here is derived from an EMBL/GenBank/DDBJ whole genome shotgun (WGS) entry which is preliminary data.</text>
</comment>
<dbReference type="Gene3D" id="3.40.390.10">
    <property type="entry name" value="Collagenase (Catalytic Domain)"/>
    <property type="match status" value="1"/>
</dbReference>
<evidence type="ECO:0000256" key="7">
    <source>
        <dbReference type="ARBA" id="ARBA00023049"/>
    </source>
</evidence>
<feature type="domain" description="Peptidase M13 N-terminal" evidence="10">
    <location>
        <begin position="59"/>
        <end position="435"/>
    </location>
</feature>
<keyword evidence="8" id="KW-0732">Signal</keyword>
<dbReference type="Pfam" id="PF05649">
    <property type="entry name" value="Peptidase_M13_N"/>
    <property type="match status" value="1"/>
</dbReference>
<keyword evidence="5" id="KW-0378">Hydrolase</keyword>
<keyword evidence="4" id="KW-0479">Metal-binding</keyword>
<accession>A0ABS7EJ08</accession>
<sequence length="691" mass="77537">MNKTLLAASIALAAMTSACSDNKQTAAPEVTPEAAAVEAAPVLKSGITQENWDASVRHQDDFYLSVNGAWLKNTEIPADRSNYGSFTVLLEESQLALREIIERAAASEQVTGSEGQKVGDFYKTFMDEKAVEEAGLKPIAADLAAIDALTSHSDVAAKLGEILVNGGGSLFGFYVNNDAKQSDQYIVYLYQSGLGLPDRDYYSKEDEKSETLRQQYRDYIADMLDKVGHADAADAASAVIALESQLAEAHWTRVERRDANKSYNKMTSEELAALLGDFDFAAYAKAAGIDSVTDYVVRQPSYIEAVGAMFVDVPVEHWKAYLKMRLLNSVADYLSSEYVDRSFEFYGKTLRGIQEQKPRWKRAVEDVDSMMGEAVGKLYVQEHFKPEAKERMETLVENLIKAFEVSIKDLDWMTEETKVQALEKLAKFTPKIGYPDKWRDYSALEIVAGDLVGNIRRSANYEYQFMLNKLGEPIDKTEWHMTPQTVNAYYNPVNNEIVFPAAILQPPFFDMEADDAVNYGGIGAVIGHEIGHGFDDQGSKYDGDGNLRNWWTDADREAFEERTSRLVEQYNGYYPFEDAHVNGEFTLGENIGDLGGLSVAYKALQLSLNGGEGEVIDGLTADQRFFMGWSQVWRRNYREEELRQRLVTDPHSPSHYRVIGVVSNIPEYYQAFDVKEGDAMYIAPENRVKIW</sequence>
<dbReference type="Pfam" id="PF01431">
    <property type="entry name" value="Peptidase_M13"/>
    <property type="match status" value="1"/>
</dbReference>
<evidence type="ECO:0000259" key="9">
    <source>
        <dbReference type="Pfam" id="PF01431"/>
    </source>
</evidence>
<evidence type="ECO:0008006" key="13">
    <source>
        <dbReference type="Google" id="ProtNLM"/>
    </source>
</evidence>
<evidence type="ECO:0000256" key="4">
    <source>
        <dbReference type="ARBA" id="ARBA00022723"/>
    </source>
</evidence>
<reference evidence="11" key="1">
    <citation type="submission" date="2021-07" db="EMBL/GenBank/DDBJ databases">
        <title>Neiella marina sp. nov., isolated from the intestinal content of sea cucumber Apostichopus japonicus.</title>
        <authorList>
            <person name="Bai X."/>
        </authorList>
    </citation>
    <scope>NUCLEOTIDE SEQUENCE</scope>
    <source>
        <strain evidence="11">126</strain>
    </source>
</reference>
<dbReference type="InterPro" id="IPR018497">
    <property type="entry name" value="Peptidase_M13_C"/>
</dbReference>
<feature type="chain" id="PRO_5046347778" description="Peptidase M13" evidence="8">
    <location>
        <begin position="21"/>
        <end position="691"/>
    </location>
</feature>
<evidence type="ECO:0000256" key="8">
    <source>
        <dbReference type="SAM" id="SignalP"/>
    </source>
</evidence>
<dbReference type="PROSITE" id="PS51885">
    <property type="entry name" value="NEPRILYSIN"/>
    <property type="match status" value="1"/>
</dbReference>
<evidence type="ECO:0000256" key="3">
    <source>
        <dbReference type="ARBA" id="ARBA00022670"/>
    </source>
</evidence>
<dbReference type="PANTHER" id="PTHR11733">
    <property type="entry name" value="ZINC METALLOPROTEASE FAMILY M13 NEPRILYSIN-RELATED"/>
    <property type="match status" value="1"/>
</dbReference>
<dbReference type="PROSITE" id="PS51257">
    <property type="entry name" value="PROKAR_LIPOPROTEIN"/>
    <property type="match status" value="1"/>
</dbReference>
<evidence type="ECO:0000256" key="1">
    <source>
        <dbReference type="ARBA" id="ARBA00001947"/>
    </source>
</evidence>
<dbReference type="InterPro" id="IPR008753">
    <property type="entry name" value="Peptidase_M13_N"/>
</dbReference>
<evidence type="ECO:0000256" key="6">
    <source>
        <dbReference type="ARBA" id="ARBA00022833"/>
    </source>
</evidence>
<dbReference type="EMBL" id="JAHZSS010000021">
    <property type="protein sequence ID" value="MBW8192333.1"/>
    <property type="molecule type" value="Genomic_DNA"/>
</dbReference>
<keyword evidence="12" id="KW-1185">Reference proteome</keyword>
<evidence type="ECO:0000256" key="5">
    <source>
        <dbReference type="ARBA" id="ARBA00022801"/>
    </source>
</evidence>
<evidence type="ECO:0000256" key="2">
    <source>
        <dbReference type="ARBA" id="ARBA00007357"/>
    </source>
</evidence>
<dbReference type="Proteomes" id="UP001166251">
    <property type="component" value="Unassembled WGS sequence"/>
</dbReference>
<proteinExistence type="inferred from homology"/>
<name>A0ABS7EJ08_9GAMM</name>
<dbReference type="RefSeq" id="WP_220104982.1">
    <property type="nucleotide sequence ID" value="NZ_JAHZSS010000021.1"/>
</dbReference>
<dbReference type="InterPro" id="IPR042089">
    <property type="entry name" value="Peptidase_M13_dom_2"/>
</dbReference>
<dbReference type="Gene3D" id="1.10.1380.10">
    <property type="entry name" value="Neutral endopeptidase , domain2"/>
    <property type="match status" value="1"/>
</dbReference>
<evidence type="ECO:0000259" key="10">
    <source>
        <dbReference type="Pfam" id="PF05649"/>
    </source>
</evidence>
<feature type="signal peptide" evidence="8">
    <location>
        <begin position="1"/>
        <end position="20"/>
    </location>
</feature>
<keyword evidence="6" id="KW-0862">Zinc</keyword>
<dbReference type="PANTHER" id="PTHR11733:SF167">
    <property type="entry name" value="FI17812P1-RELATED"/>
    <property type="match status" value="1"/>
</dbReference>
<evidence type="ECO:0000313" key="12">
    <source>
        <dbReference type="Proteomes" id="UP001166251"/>
    </source>
</evidence>
<keyword evidence="7" id="KW-0482">Metalloprotease</keyword>
<dbReference type="InterPro" id="IPR000718">
    <property type="entry name" value="Peptidase_M13"/>
</dbReference>
<dbReference type="PRINTS" id="PR00786">
    <property type="entry name" value="NEPRILYSIN"/>
</dbReference>
<organism evidence="11 12">
    <name type="scientific">Neiella holothuriorum</name>
    <dbReference type="NCBI Taxonomy" id="2870530"/>
    <lineage>
        <taxon>Bacteria</taxon>
        <taxon>Pseudomonadati</taxon>
        <taxon>Pseudomonadota</taxon>
        <taxon>Gammaproteobacteria</taxon>
        <taxon>Alteromonadales</taxon>
        <taxon>Echinimonadaceae</taxon>
        <taxon>Neiella</taxon>
    </lineage>
</organism>
<dbReference type="SUPFAM" id="SSF55486">
    <property type="entry name" value="Metalloproteases ('zincins'), catalytic domain"/>
    <property type="match status" value="1"/>
</dbReference>
<feature type="domain" description="Peptidase M13 C-terminal" evidence="9">
    <location>
        <begin position="487"/>
        <end position="688"/>
    </location>
</feature>
<comment type="cofactor">
    <cofactor evidence="1">
        <name>Zn(2+)</name>
        <dbReference type="ChEBI" id="CHEBI:29105"/>
    </cofactor>
</comment>